<dbReference type="Gene3D" id="3.30.750.210">
    <property type="match status" value="1"/>
</dbReference>
<organism evidence="9 10">
    <name type="scientific">Pseudodesulfovibrio profundus</name>
    <dbReference type="NCBI Taxonomy" id="57320"/>
    <lineage>
        <taxon>Bacteria</taxon>
        <taxon>Pseudomonadati</taxon>
        <taxon>Thermodesulfobacteriota</taxon>
        <taxon>Desulfovibrionia</taxon>
        <taxon>Desulfovibrionales</taxon>
        <taxon>Desulfovibrionaceae</taxon>
    </lineage>
</organism>
<dbReference type="InterPro" id="IPR007197">
    <property type="entry name" value="rSAM"/>
</dbReference>
<feature type="binding site" evidence="6">
    <location>
        <position position="321"/>
    </location>
    <ligand>
        <name>[4Fe-4S] cluster</name>
        <dbReference type="ChEBI" id="CHEBI:49883"/>
        <note>4Fe-4S-S-AdoMet</note>
    </ligand>
</feature>
<dbReference type="GO" id="GO:0003824">
    <property type="term" value="F:catalytic activity"/>
    <property type="evidence" value="ECO:0007669"/>
    <property type="project" value="InterPro"/>
</dbReference>
<dbReference type="Pfam" id="PF08497">
    <property type="entry name" value="Radical_SAM_N"/>
    <property type="match status" value="1"/>
</dbReference>
<evidence type="ECO:0000256" key="6">
    <source>
        <dbReference type="HAMAP-Rule" id="MF_01251"/>
    </source>
</evidence>
<evidence type="ECO:0000256" key="2">
    <source>
        <dbReference type="ARBA" id="ARBA00022691"/>
    </source>
</evidence>
<dbReference type="SUPFAM" id="SSF102114">
    <property type="entry name" value="Radical SAM enzymes"/>
    <property type="match status" value="1"/>
</dbReference>
<feature type="region of interest" description="Disordered" evidence="7">
    <location>
        <begin position="569"/>
        <end position="633"/>
    </location>
</feature>
<sequence length="633" mass="69655">MSTTRASISQPSVLPMSRKEMDELGWDEIDILLVTGDGYVDHPSFGAALLGRWLVHHGFRVGVSAQPRWGRPDDVMRLGRPTLFAGVTAGSLDSMLAHYTAFRKKRSDDAYTPGGQAGARPNRACIAYTNIVQRAFPGLPVILGGIEASLRRISHYDFWVDAVRRSVLLDSKATAITYGMAENSIVSLAECLRDSEDRSIKALRPKLLQINGLVVAGAKKDVPEDKPVMELPSHEAIQEDPQELIKATLMLERQVHQNREVVVQETGGRAVIITPPGEPLDTTGLDELAGLPFSRQPHPSYTERIPAADMIRTSVTTHRGCAGGCSFCTLALHQGRQIRSRTKESIMDEVERVTEVKGWTGSISDVGGPSANMWGAHCASDQSKCKRSSCLTPAVCKHYKVAQSDFVNLLRSISDMQSVKHVRVASGWRIDLALTDMRSLSCMIREFVGGQAKVAPEHQVDHVLKLMRKPGFSAFEKFLELFDHESRKAGKKQYVIPYLMSAFPGCTDDDMRALGDWLRSQGWKPEQVQCFIPLPGTAAAAMFHAETDMDGKPIYVAKTDADRLRQHAILMPTRGRPPQKGKKHSGKPARSSKPARSGKPARSSKPARSGKPSRPGKPSRHDAPGKGRKKQKR</sequence>
<protein>
    <recommendedName>
        <fullName evidence="8">Radical SAM core domain-containing protein</fullName>
    </recommendedName>
</protein>
<dbReference type="HAMAP" id="MF_01251">
    <property type="entry name" value="UPF0313"/>
    <property type="match status" value="1"/>
</dbReference>
<dbReference type="OrthoDB" id="9803479at2"/>
<dbReference type="KEGG" id="pprf:DPRO_3050"/>
<proteinExistence type="inferred from homology"/>
<dbReference type="GO" id="GO:0005506">
    <property type="term" value="F:iron ion binding"/>
    <property type="evidence" value="ECO:0007669"/>
    <property type="project" value="UniProtKB-UniRule"/>
</dbReference>
<dbReference type="InterPro" id="IPR020612">
    <property type="entry name" value="Methylthiotransferase_CS"/>
</dbReference>
<dbReference type="Gene3D" id="3.30.750.200">
    <property type="match status" value="1"/>
</dbReference>
<dbReference type="PROSITE" id="PS01278">
    <property type="entry name" value="MTTASE_RADICAL"/>
    <property type="match status" value="1"/>
</dbReference>
<feature type="compositionally biased region" description="Basic residues" evidence="7">
    <location>
        <begin position="577"/>
        <end position="587"/>
    </location>
</feature>
<dbReference type="EMBL" id="LT907975">
    <property type="protein sequence ID" value="SOB59960.1"/>
    <property type="molecule type" value="Genomic_DNA"/>
</dbReference>
<feature type="binding site" evidence="6">
    <location>
        <position position="328"/>
    </location>
    <ligand>
        <name>[4Fe-4S] cluster</name>
        <dbReference type="ChEBI" id="CHEBI:49883"/>
        <note>4Fe-4S-S-AdoMet</note>
    </ligand>
</feature>
<comment type="cofactor">
    <cofactor evidence="6">
        <name>[4Fe-4S] cluster</name>
        <dbReference type="ChEBI" id="CHEBI:49883"/>
    </cofactor>
    <text evidence="6">Binds 1 [4Fe-4S] cluster. The cluster is coordinated with 3 cysteines and an exchangeable S-adenosyl-L-methionine.</text>
</comment>
<dbReference type="Proteomes" id="UP000219215">
    <property type="component" value="Chromosome DPRO"/>
</dbReference>
<dbReference type="NCBIfam" id="TIGR03904">
    <property type="entry name" value="SAM_YgiQ"/>
    <property type="match status" value="1"/>
</dbReference>
<evidence type="ECO:0000256" key="4">
    <source>
        <dbReference type="ARBA" id="ARBA00023004"/>
    </source>
</evidence>
<dbReference type="InterPro" id="IPR013704">
    <property type="entry name" value="UPF0313_N"/>
</dbReference>
<dbReference type="SFLD" id="SFLDG01082">
    <property type="entry name" value="B12-binding_domain_containing"/>
    <property type="match status" value="1"/>
</dbReference>
<dbReference type="PROSITE" id="PS51918">
    <property type="entry name" value="RADICAL_SAM"/>
    <property type="match status" value="1"/>
</dbReference>
<evidence type="ECO:0000256" key="5">
    <source>
        <dbReference type="ARBA" id="ARBA00023014"/>
    </source>
</evidence>
<dbReference type="GO" id="GO:0051539">
    <property type="term" value="F:4 iron, 4 sulfur cluster binding"/>
    <property type="evidence" value="ECO:0007669"/>
    <property type="project" value="UniProtKB-KW"/>
</dbReference>
<evidence type="ECO:0000256" key="7">
    <source>
        <dbReference type="SAM" id="MobiDB-lite"/>
    </source>
</evidence>
<keyword evidence="10" id="KW-1185">Reference proteome</keyword>
<dbReference type="PANTHER" id="PTHR32331:SF0">
    <property type="entry name" value="UPF0313 PROTEIN YGIQ"/>
    <property type="match status" value="1"/>
</dbReference>
<gene>
    <name evidence="9" type="ORF">DPRO_3050</name>
</gene>
<reference evidence="10" key="1">
    <citation type="submission" date="2017-09" db="EMBL/GenBank/DDBJ databases">
        <authorList>
            <person name="Regsiter A."/>
            <person name="William W."/>
        </authorList>
    </citation>
    <scope>NUCLEOTIDE SEQUENCE [LARGE SCALE GENOMIC DNA]</scope>
    <source>
        <strain evidence="10">500-1</strain>
    </source>
</reference>
<keyword evidence="3 6" id="KW-0479">Metal-binding</keyword>
<evidence type="ECO:0000256" key="1">
    <source>
        <dbReference type="ARBA" id="ARBA00022485"/>
    </source>
</evidence>
<accession>A0A2C8FCR7</accession>
<evidence type="ECO:0000313" key="10">
    <source>
        <dbReference type="Proteomes" id="UP000219215"/>
    </source>
</evidence>
<feature type="domain" description="Radical SAM core" evidence="8">
    <location>
        <begin position="307"/>
        <end position="574"/>
    </location>
</feature>
<dbReference type="RefSeq" id="WP_097012754.1">
    <property type="nucleotide sequence ID" value="NZ_LT907975.1"/>
</dbReference>
<keyword evidence="5 6" id="KW-0411">Iron-sulfur</keyword>
<comment type="similarity">
    <text evidence="6">Belongs to the UPF0313 family.</text>
</comment>
<evidence type="ECO:0000313" key="9">
    <source>
        <dbReference type="EMBL" id="SOB59960.1"/>
    </source>
</evidence>
<keyword evidence="4 6" id="KW-0408">Iron</keyword>
<dbReference type="SMART" id="SM00729">
    <property type="entry name" value="Elp3"/>
    <property type="match status" value="1"/>
</dbReference>
<dbReference type="InterPro" id="IPR022946">
    <property type="entry name" value="UPF0313"/>
</dbReference>
<feature type="binding site" evidence="6">
    <location>
        <position position="325"/>
    </location>
    <ligand>
        <name>[4Fe-4S] cluster</name>
        <dbReference type="ChEBI" id="CHEBI:49883"/>
        <note>4Fe-4S-S-AdoMet</note>
    </ligand>
</feature>
<dbReference type="InterPro" id="IPR006638">
    <property type="entry name" value="Elp3/MiaA/NifB-like_rSAM"/>
</dbReference>
<dbReference type="AlphaFoldDB" id="A0A2C8FCR7"/>
<dbReference type="PANTHER" id="PTHR32331">
    <property type="entry name" value="UPF0313 PROTEIN YGIQ"/>
    <property type="match status" value="1"/>
</dbReference>
<dbReference type="InterPro" id="IPR058240">
    <property type="entry name" value="rSAM_sf"/>
</dbReference>
<evidence type="ECO:0000259" key="8">
    <source>
        <dbReference type="PROSITE" id="PS51918"/>
    </source>
</evidence>
<evidence type="ECO:0000256" key="3">
    <source>
        <dbReference type="ARBA" id="ARBA00022723"/>
    </source>
</evidence>
<dbReference type="SFLD" id="SFLDG01069">
    <property type="entry name" value="UPF0313"/>
    <property type="match status" value="1"/>
</dbReference>
<keyword evidence="1 6" id="KW-0004">4Fe-4S</keyword>
<dbReference type="SFLD" id="SFLDS00029">
    <property type="entry name" value="Radical_SAM"/>
    <property type="match status" value="1"/>
</dbReference>
<keyword evidence="2 6" id="KW-0949">S-adenosyl-L-methionine</keyword>
<name>A0A2C8FCR7_9BACT</name>